<dbReference type="GO" id="GO:0016593">
    <property type="term" value="C:Cdc73/Paf1 complex"/>
    <property type="evidence" value="ECO:0007669"/>
    <property type="project" value="InterPro"/>
</dbReference>
<evidence type="ECO:0000256" key="5">
    <source>
        <dbReference type="SAM" id="MobiDB-lite"/>
    </source>
</evidence>
<dbReference type="InterPro" id="IPR031336">
    <property type="entry name" value="CDC73_C"/>
</dbReference>
<evidence type="ECO:0000313" key="7">
    <source>
        <dbReference type="EMBL" id="GMM51156.1"/>
    </source>
</evidence>
<evidence type="ECO:0000256" key="2">
    <source>
        <dbReference type="ARBA" id="ARBA00010427"/>
    </source>
</evidence>
<dbReference type="Proteomes" id="UP001362899">
    <property type="component" value="Unassembled WGS sequence"/>
</dbReference>
<organism evidence="7 8">
    <name type="scientific">Starmerella bacillaris</name>
    <name type="common">Yeast</name>
    <name type="synonym">Candida zemplinina</name>
    <dbReference type="NCBI Taxonomy" id="1247836"/>
    <lineage>
        <taxon>Eukaryota</taxon>
        <taxon>Fungi</taxon>
        <taxon>Dikarya</taxon>
        <taxon>Ascomycota</taxon>
        <taxon>Saccharomycotina</taxon>
        <taxon>Dipodascomycetes</taxon>
        <taxon>Dipodascales</taxon>
        <taxon>Trichomonascaceae</taxon>
        <taxon>Starmerella</taxon>
    </lineage>
</organism>
<keyword evidence="8" id="KW-1185">Reference proteome</keyword>
<evidence type="ECO:0000256" key="1">
    <source>
        <dbReference type="ARBA" id="ARBA00004123"/>
    </source>
</evidence>
<evidence type="ECO:0000256" key="3">
    <source>
        <dbReference type="ARBA" id="ARBA00023163"/>
    </source>
</evidence>
<evidence type="ECO:0000256" key="4">
    <source>
        <dbReference type="ARBA" id="ARBA00023242"/>
    </source>
</evidence>
<dbReference type="Gene3D" id="3.40.50.11990">
    <property type="entry name" value="RNA polymerase II accessory factor, Cdc73 C-terminal domain"/>
    <property type="match status" value="1"/>
</dbReference>
<comment type="subcellular location">
    <subcellularLocation>
        <location evidence="1">Nucleus</location>
    </subcellularLocation>
</comment>
<feature type="region of interest" description="Disordered" evidence="5">
    <location>
        <begin position="185"/>
        <end position="213"/>
    </location>
</feature>
<name>A0AAV5RJ27_STABA</name>
<dbReference type="EMBL" id="BTGC01000003">
    <property type="protein sequence ID" value="GMM51156.1"/>
    <property type="molecule type" value="Genomic_DNA"/>
</dbReference>
<keyword evidence="4" id="KW-0539">Nucleus</keyword>
<evidence type="ECO:0000313" key="8">
    <source>
        <dbReference type="Proteomes" id="UP001362899"/>
    </source>
</evidence>
<keyword evidence="3" id="KW-0804">Transcription</keyword>
<gene>
    <name evidence="7" type="ORF">DASB73_021140</name>
</gene>
<reference evidence="7 8" key="1">
    <citation type="journal article" date="2023" name="Elife">
        <title>Identification of key yeast species and microbe-microbe interactions impacting larval growth of Drosophila in the wild.</title>
        <authorList>
            <person name="Mure A."/>
            <person name="Sugiura Y."/>
            <person name="Maeda R."/>
            <person name="Honda K."/>
            <person name="Sakurai N."/>
            <person name="Takahashi Y."/>
            <person name="Watada M."/>
            <person name="Katoh T."/>
            <person name="Gotoh A."/>
            <person name="Gotoh Y."/>
            <person name="Taniguchi I."/>
            <person name="Nakamura K."/>
            <person name="Hayashi T."/>
            <person name="Katayama T."/>
            <person name="Uemura T."/>
            <person name="Hattori Y."/>
        </authorList>
    </citation>
    <scope>NUCLEOTIDE SEQUENCE [LARGE SCALE GENOMIC DNA]</scope>
    <source>
        <strain evidence="7 8">SB-73</strain>
    </source>
</reference>
<dbReference type="PANTHER" id="PTHR12466:SF8">
    <property type="entry name" value="PARAFIBROMIN"/>
    <property type="match status" value="1"/>
</dbReference>
<dbReference type="InterPro" id="IPR038103">
    <property type="entry name" value="CDC73_C_sf"/>
</dbReference>
<protein>
    <submittedName>
        <fullName evidence="7">Cdc73 protein</fullName>
    </submittedName>
</protein>
<dbReference type="Pfam" id="PF05179">
    <property type="entry name" value="CDC73_C"/>
    <property type="match status" value="1"/>
</dbReference>
<feature type="compositionally biased region" description="Low complexity" evidence="5">
    <location>
        <begin position="185"/>
        <end position="197"/>
    </location>
</feature>
<comment type="caution">
    <text evidence="7">The sequence shown here is derived from an EMBL/GenBank/DDBJ whole genome shotgun (WGS) entry which is preliminary data.</text>
</comment>
<accession>A0AAV5RJ27</accession>
<feature type="domain" description="Cell division control protein 73 C-terminal" evidence="6">
    <location>
        <begin position="220"/>
        <end position="367"/>
    </location>
</feature>
<dbReference type="GO" id="GO:0000993">
    <property type="term" value="F:RNA polymerase II complex binding"/>
    <property type="evidence" value="ECO:0007669"/>
    <property type="project" value="TreeGrafter"/>
</dbReference>
<dbReference type="PANTHER" id="PTHR12466">
    <property type="entry name" value="CDC73 DOMAIN PROTEIN"/>
    <property type="match status" value="1"/>
</dbReference>
<dbReference type="GO" id="GO:0006368">
    <property type="term" value="P:transcription elongation by RNA polymerase II"/>
    <property type="evidence" value="ECO:0007669"/>
    <property type="project" value="InterPro"/>
</dbReference>
<dbReference type="InterPro" id="IPR007852">
    <property type="entry name" value="Cdc73/Parafibromin"/>
</dbReference>
<evidence type="ECO:0000259" key="6">
    <source>
        <dbReference type="Pfam" id="PF05179"/>
    </source>
</evidence>
<proteinExistence type="inferred from homology"/>
<dbReference type="GO" id="GO:0032968">
    <property type="term" value="P:positive regulation of transcription elongation by RNA polymerase II"/>
    <property type="evidence" value="ECO:0007669"/>
    <property type="project" value="TreeGrafter"/>
</dbReference>
<comment type="similarity">
    <text evidence="2">Belongs to the CDC73 family.</text>
</comment>
<dbReference type="AlphaFoldDB" id="A0AAV5RJ27"/>
<sequence length="378" mass="42000">MSAGSLNALKQAVQNGKSDFQTLDKSNGSAVDISTAEILRINASGEEFNLKEPTTFKSSVLGYLDLRTVLNCWECRELSVADYLSKSDDRGIPNLKFLERTDLIDWLQGSSTHSEYIEGVEERTGDVEMPDLSGDLGEAIVGRGTLCDHNSSLHGVRASDFTSVVQIAQASVKQNGNLADTATLSGFSSSSSKPGSSIKTDRPSTARNDALVPLKPAKGKDPIILLSPSPSSLLNMANVQSFLEEGKFVPALKSSSTPNLLRITRKSSTIGSRVRFVVVDSVDNFKPEYWDRVVAVFVTGQQWQLRQYKWTDAKTMFQHVLGFGLQFKNDVIPDTLKHWNVKMEVLERNNRFRDREVVERIWELIETYMVSRGWPLST</sequence>